<feature type="compositionally biased region" description="Low complexity" evidence="1">
    <location>
        <begin position="134"/>
        <end position="155"/>
    </location>
</feature>
<accession>A0A9D4TE07</accession>
<gene>
    <name evidence="2" type="ORF">HPB52_024681</name>
</gene>
<organism evidence="2 3">
    <name type="scientific">Rhipicephalus sanguineus</name>
    <name type="common">Brown dog tick</name>
    <name type="synonym">Ixodes sanguineus</name>
    <dbReference type="NCBI Taxonomy" id="34632"/>
    <lineage>
        <taxon>Eukaryota</taxon>
        <taxon>Metazoa</taxon>
        <taxon>Ecdysozoa</taxon>
        <taxon>Arthropoda</taxon>
        <taxon>Chelicerata</taxon>
        <taxon>Arachnida</taxon>
        <taxon>Acari</taxon>
        <taxon>Parasitiformes</taxon>
        <taxon>Ixodida</taxon>
        <taxon>Ixodoidea</taxon>
        <taxon>Ixodidae</taxon>
        <taxon>Rhipicephalinae</taxon>
        <taxon>Rhipicephalus</taxon>
        <taxon>Rhipicephalus</taxon>
    </lineage>
</organism>
<evidence type="ECO:0008006" key="4">
    <source>
        <dbReference type="Google" id="ProtNLM"/>
    </source>
</evidence>
<sequence>MPNIPDVRHYDDLDDQRLEWLEVTFPEYMENLKKQATHARGFLTTETYEALLLTTDINKKKGTGCGKITWPYYWEINRFLQALPMNDASLLQETACSDSSAVEQIIRDMEMGSTCEQEDDALGDDKISVQVTDPTATQETEASASPTEAPSSLSTDRTSRTISPTKVATTAVNLPKSVQYCRKCGAIGHRQGHCHGLGHCPRPREDFCYKCGQGAVTEDHDCLPKCKICGKAHETAGKECKKKLRRNPPPYQVRQ</sequence>
<reference evidence="2" key="1">
    <citation type="journal article" date="2020" name="Cell">
        <title>Large-Scale Comparative Analyses of Tick Genomes Elucidate Their Genetic Diversity and Vector Capacities.</title>
        <authorList>
            <consortium name="Tick Genome and Microbiome Consortium (TIGMIC)"/>
            <person name="Jia N."/>
            <person name="Wang J."/>
            <person name="Shi W."/>
            <person name="Du L."/>
            <person name="Sun Y."/>
            <person name="Zhan W."/>
            <person name="Jiang J.F."/>
            <person name="Wang Q."/>
            <person name="Zhang B."/>
            <person name="Ji P."/>
            <person name="Bell-Sakyi L."/>
            <person name="Cui X.M."/>
            <person name="Yuan T.T."/>
            <person name="Jiang B.G."/>
            <person name="Yang W.F."/>
            <person name="Lam T.T."/>
            <person name="Chang Q.C."/>
            <person name="Ding S.J."/>
            <person name="Wang X.J."/>
            <person name="Zhu J.G."/>
            <person name="Ruan X.D."/>
            <person name="Zhao L."/>
            <person name="Wei J.T."/>
            <person name="Ye R.Z."/>
            <person name="Que T.C."/>
            <person name="Du C.H."/>
            <person name="Zhou Y.H."/>
            <person name="Cheng J.X."/>
            <person name="Dai P.F."/>
            <person name="Guo W.B."/>
            <person name="Han X.H."/>
            <person name="Huang E.J."/>
            <person name="Li L.F."/>
            <person name="Wei W."/>
            <person name="Gao Y.C."/>
            <person name="Liu J.Z."/>
            <person name="Shao H.Z."/>
            <person name="Wang X."/>
            <person name="Wang C.C."/>
            <person name="Yang T.C."/>
            <person name="Huo Q.B."/>
            <person name="Li W."/>
            <person name="Chen H.Y."/>
            <person name="Chen S.E."/>
            <person name="Zhou L.G."/>
            <person name="Ni X.B."/>
            <person name="Tian J.H."/>
            <person name="Sheng Y."/>
            <person name="Liu T."/>
            <person name="Pan Y.S."/>
            <person name="Xia L.Y."/>
            <person name="Li J."/>
            <person name="Zhao F."/>
            <person name="Cao W.C."/>
        </authorList>
    </citation>
    <scope>NUCLEOTIDE SEQUENCE</scope>
    <source>
        <strain evidence="2">Rsan-2018</strain>
    </source>
</reference>
<reference evidence="2" key="2">
    <citation type="submission" date="2021-09" db="EMBL/GenBank/DDBJ databases">
        <authorList>
            <person name="Jia N."/>
            <person name="Wang J."/>
            <person name="Shi W."/>
            <person name="Du L."/>
            <person name="Sun Y."/>
            <person name="Zhan W."/>
            <person name="Jiang J."/>
            <person name="Wang Q."/>
            <person name="Zhang B."/>
            <person name="Ji P."/>
            <person name="Sakyi L.B."/>
            <person name="Cui X."/>
            <person name="Yuan T."/>
            <person name="Jiang B."/>
            <person name="Yang W."/>
            <person name="Lam T.T.-Y."/>
            <person name="Chang Q."/>
            <person name="Ding S."/>
            <person name="Wang X."/>
            <person name="Zhu J."/>
            <person name="Ruan X."/>
            <person name="Zhao L."/>
            <person name="Wei J."/>
            <person name="Que T."/>
            <person name="Du C."/>
            <person name="Cheng J."/>
            <person name="Dai P."/>
            <person name="Han X."/>
            <person name="Huang E."/>
            <person name="Gao Y."/>
            <person name="Liu J."/>
            <person name="Shao H."/>
            <person name="Ye R."/>
            <person name="Li L."/>
            <person name="Wei W."/>
            <person name="Wang X."/>
            <person name="Wang C."/>
            <person name="Huo Q."/>
            <person name="Li W."/>
            <person name="Guo W."/>
            <person name="Chen H."/>
            <person name="Chen S."/>
            <person name="Zhou L."/>
            <person name="Zhou L."/>
            <person name="Ni X."/>
            <person name="Tian J."/>
            <person name="Zhou Y."/>
            <person name="Sheng Y."/>
            <person name="Liu T."/>
            <person name="Pan Y."/>
            <person name="Xia L."/>
            <person name="Li J."/>
            <person name="Zhao F."/>
            <person name="Cao W."/>
        </authorList>
    </citation>
    <scope>NUCLEOTIDE SEQUENCE</scope>
    <source>
        <strain evidence="2">Rsan-2018</strain>
        <tissue evidence="2">Larvae</tissue>
    </source>
</reference>
<name>A0A9D4TE07_RHISA</name>
<keyword evidence="3" id="KW-1185">Reference proteome</keyword>
<protein>
    <recommendedName>
        <fullName evidence="4">CCHC-type domain-containing protein</fullName>
    </recommendedName>
</protein>
<dbReference type="VEuPathDB" id="VectorBase:RSAN_034942"/>
<feature type="region of interest" description="Disordered" evidence="1">
    <location>
        <begin position="133"/>
        <end position="163"/>
    </location>
</feature>
<proteinExistence type="predicted"/>
<comment type="caution">
    <text evidence="2">The sequence shown here is derived from an EMBL/GenBank/DDBJ whole genome shotgun (WGS) entry which is preliminary data.</text>
</comment>
<evidence type="ECO:0000313" key="3">
    <source>
        <dbReference type="Proteomes" id="UP000821837"/>
    </source>
</evidence>
<evidence type="ECO:0000256" key="1">
    <source>
        <dbReference type="SAM" id="MobiDB-lite"/>
    </source>
</evidence>
<dbReference type="EMBL" id="JABSTV010000240">
    <property type="protein sequence ID" value="KAH7986853.1"/>
    <property type="molecule type" value="Genomic_DNA"/>
</dbReference>
<dbReference type="Proteomes" id="UP000821837">
    <property type="component" value="Unassembled WGS sequence"/>
</dbReference>
<evidence type="ECO:0000313" key="2">
    <source>
        <dbReference type="EMBL" id="KAH7986853.1"/>
    </source>
</evidence>
<dbReference type="AlphaFoldDB" id="A0A9D4TE07"/>